<comment type="caution">
    <text evidence="3">The sequence shown here is derived from an EMBL/GenBank/DDBJ whole genome shotgun (WGS) entry which is preliminary data.</text>
</comment>
<dbReference type="PANTHER" id="PTHR35176">
    <property type="entry name" value="HEME OXYGENASE HI_0854-RELATED"/>
    <property type="match status" value="1"/>
</dbReference>
<dbReference type="PANTHER" id="PTHR35176:SF4">
    <property type="entry name" value="PYRIDOXAMINE 5'-PHOSPHATE OXIDASE-RELATED FMN-BINDING"/>
    <property type="match status" value="1"/>
</dbReference>
<dbReference type="Proteomes" id="UP000624325">
    <property type="component" value="Unassembled WGS sequence"/>
</dbReference>
<organism evidence="3 4">
    <name type="scientific">Asanoa iriomotensis</name>
    <dbReference type="NCBI Taxonomy" id="234613"/>
    <lineage>
        <taxon>Bacteria</taxon>
        <taxon>Bacillati</taxon>
        <taxon>Actinomycetota</taxon>
        <taxon>Actinomycetes</taxon>
        <taxon>Micromonosporales</taxon>
        <taxon>Micromonosporaceae</taxon>
        <taxon>Asanoa</taxon>
    </lineage>
</organism>
<dbReference type="InterPro" id="IPR011576">
    <property type="entry name" value="Pyridox_Oxase_N"/>
</dbReference>
<dbReference type="EMBL" id="BONC01000015">
    <property type="protein sequence ID" value="GIF56552.1"/>
    <property type="molecule type" value="Genomic_DNA"/>
</dbReference>
<keyword evidence="4" id="KW-1185">Reference proteome</keyword>
<dbReference type="Gene3D" id="2.30.110.10">
    <property type="entry name" value="Electron Transport, Fmn-binding Protein, Chain A"/>
    <property type="match status" value="1"/>
</dbReference>
<dbReference type="InterPro" id="IPR012349">
    <property type="entry name" value="Split_barrel_FMN-bd"/>
</dbReference>
<protein>
    <recommendedName>
        <fullName evidence="2">Pyridoxamine 5'-phosphate oxidase N-terminal domain-containing protein</fullName>
    </recommendedName>
</protein>
<feature type="domain" description="Pyridoxamine 5'-phosphate oxidase N-terminal" evidence="2">
    <location>
        <begin position="26"/>
        <end position="155"/>
    </location>
</feature>
<accession>A0ABQ4C1A0</accession>
<proteinExistence type="predicted"/>
<evidence type="ECO:0000313" key="3">
    <source>
        <dbReference type="EMBL" id="GIF56552.1"/>
    </source>
</evidence>
<dbReference type="Pfam" id="PF01243">
    <property type="entry name" value="PNPOx_N"/>
    <property type="match status" value="1"/>
</dbReference>
<sequence>MKPTTERIDRRYSDPTAQAVPWTDAEARLAAAEVAWVVTVRPDGRPHTTPMVPVVQDRKVYFHTGSTEVKYANLQANPHVLVLAGDTAWDRGLDVVVEGTAAPVTDEVLLRRLAALYRDRWDGRWELDVRDGALVSPTPDTQLVVFEVTPDKAYGHAKGDPFSQTNYRL</sequence>
<dbReference type="RefSeq" id="WP_203702398.1">
    <property type="nucleotide sequence ID" value="NZ_BAAALU010000010.1"/>
</dbReference>
<dbReference type="InterPro" id="IPR052019">
    <property type="entry name" value="F420H2_bilvrd_red/Heme_oxyg"/>
</dbReference>
<evidence type="ECO:0000259" key="2">
    <source>
        <dbReference type="Pfam" id="PF01243"/>
    </source>
</evidence>
<dbReference type="SUPFAM" id="SSF50475">
    <property type="entry name" value="FMN-binding split barrel"/>
    <property type="match status" value="1"/>
</dbReference>
<gene>
    <name evidence="3" type="ORF">Air01nite_26470</name>
</gene>
<evidence type="ECO:0000313" key="4">
    <source>
        <dbReference type="Proteomes" id="UP000624325"/>
    </source>
</evidence>
<keyword evidence="1" id="KW-0560">Oxidoreductase</keyword>
<name>A0ABQ4C1A0_9ACTN</name>
<reference evidence="3 4" key="1">
    <citation type="submission" date="2021-01" db="EMBL/GenBank/DDBJ databases">
        <title>Whole genome shotgun sequence of Asanoa iriomotensis NBRC 100142.</title>
        <authorList>
            <person name="Komaki H."/>
            <person name="Tamura T."/>
        </authorList>
    </citation>
    <scope>NUCLEOTIDE SEQUENCE [LARGE SCALE GENOMIC DNA]</scope>
    <source>
        <strain evidence="3 4">NBRC 100142</strain>
    </source>
</reference>
<evidence type="ECO:0000256" key="1">
    <source>
        <dbReference type="ARBA" id="ARBA00023002"/>
    </source>
</evidence>